<dbReference type="PANTHER" id="PTHR44688">
    <property type="entry name" value="DNA-BINDING TRANSCRIPTIONAL ACTIVATOR DEVR_DOSR"/>
    <property type="match status" value="1"/>
</dbReference>
<dbReference type="KEGG" id="dho:Dia5BBH33_04230"/>
<dbReference type="OrthoDB" id="1634654at2"/>
<evidence type="ECO:0000256" key="3">
    <source>
        <dbReference type="ARBA" id="ARBA00023163"/>
    </source>
</evidence>
<dbReference type="InterPro" id="IPR037401">
    <property type="entry name" value="SnoaL-like"/>
</dbReference>
<name>A0A8D4ZZZ3_9FIRM</name>
<gene>
    <name evidence="5" type="ORF">Dia5BBH33_04230</name>
</gene>
<dbReference type="GO" id="GO:0003677">
    <property type="term" value="F:DNA binding"/>
    <property type="evidence" value="ECO:0007669"/>
    <property type="project" value="UniProtKB-KW"/>
</dbReference>
<dbReference type="GO" id="GO:0006355">
    <property type="term" value="P:regulation of DNA-templated transcription"/>
    <property type="evidence" value="ECO:0007669"/>
    <property type="project" value="InterPro"/>
</dbReference>
<dbReference type="PROSITE" id="PS50043">
    <property type="entry name" value="HTH_LUXR_2"/>
    <property type="match status" value="1"/>
</dbReference>
<evidence type="ECO:0000256" key="1">
    <source>
        <dbReference type="ARBA" id="ARBA00023015"/>
    </source>
</evidence>
<dbReference type="InterPro" id="IPR016032">
    <property type="entry name" value="Sig_transdc_resp-reg_C-effctor"/>
</dbReference>
<dbReference type="InterPro" id="IPR032710">
    <property type="entry name" value="NTF2-like_dom_sf"/>
</dbReference>
<dbReference type="Pfam" id="PF13474">
    <property type="entry name" value="SnoaL_3"/>
    <property type="match status" value="1"/>
</dbReference>
<dbReference type="Gene3D" id="3.10.450.50">
    <property type="match status" value="1"/>
</dbReference>
<protein>
    <recommendedName>
        <fullName evidence="4">HTH luxR-type domain-containing protein</fullName>
    </recommendedName>
</protein>
<dbReference type="InterPro" id="IPR000792">
    <property type="entry name" value="Tscrpt_reg_LuxR_C"/>
</dbReference>
<accession>A0A8D4ZZZ3</accession>
<dbReference type="InterPro" id="IPR036388">
    <property type="entry name" value="WH-like_DNA-bd_sf"/>
</dbReference>
<evidence type="ECO:0000313" key="6">
    <source>
        <dbReference type="Proteomes" id="UP000320585"/>
    </source>
</evidence>
<dbReference type="SUPFAM" id="SSF46894">
    <property type="entry name" value="C-terminal effector domain of the bipartite response regulators"/>
    <property type="match status" value="1"/>
</dbReference>
<keyword evidence="1" id="KW-0805">Transcription regulation</keyword>
<dbReference type="Pfam" id="PF00196">
    <property type="entry name" value="GerE"/>
    <property type="match status" value="1"/>
</dbReference>
<dbReference type="Proteomes" id="UP000320585">
    <property type="component" value="Chromosome"/>
</dbReference>
<feature type="domain" description="HTH luxR-type" evidence="4">
    <location>
        <begin position="687"/>
        <end position="748"/>
    </location>
</feature>
<dbReference type="SUPFAM" id="SSF54427">
    <property type="entry name" value="NTF2-like"/>
    <property type="match status" value="1"/>
</dbReference>
<organism evidence="5 6">
    <name type="scientific">Dialister hominis</name>
    <dbReference type="NCBI Taxonomy" id="2582419"/>
    <lineage>
        <taxon>Bacteria</taxon>
        <taxon>Bacillati</taxon>
        <taxon>Bacillota</taxon>
        <taxon>Negativicutes</taxon>
        <taxon>Veillonellales</taxon>
        <taxon>Veillonellaceae</taxon>
        <taxon>Dialister</taxon>
    </lineage>
</organism>
<dbReference type="GeneID" id="92715641"/>
<sequence length="749" mass="86764">MDTSEEVLILGRHILHAYIEDMDIEPLIDHLAPDVVWLGAGREMNAVGRDTVARIFRQGKDQLIPCHMSEERELIYPLDEKLWLVQISALEETDPSYKMYLRAYQRCAFVFRKNSEGKWEIAYLNHSIAYEAVKDNELFAISKGIRNFRKLRTPDISLFSSKDKDTLYHLIEQTSLSLSKKEQEVCTIFSLFPRFSKTQAEFICQNAKTMKRLLVHWARNPFMAYEHSKGTYAFHPVFPEYLQGKFKAESWHWQKNAYMRAAKWELHEKNYGYALTLALKGKAYPTALRIISEGGLSVLYKHSPQELRQILRNATPVERARNFNACALILLAINLIASQQDAREERDILMINLPADWEPSSEENARFLFLEALDSLPDSGMVEADLRKLLSFCKENEVKLPRDYFQGIFRGVVGQLGFYYRRSGTLLENVHTLQSIYDICGLIIKDCDGRLWHSSAEAELNYMQGNIDTADEILLHFLKSPWNTIDRQQRAIIALFLYPRVALIRKTAYEFKDWKKLYKKLKAAISDDLTKTSLDMVAIHMSSLLEEPSPKQERLIDTINELPEYNALRTMRQSVRHRLNLSLKKYNLILHTTETKDPYPSANASQMSRCYDAIACIGALQYFGKAQEASALLKSALHESLQDYFIMPFIEHYNILKPLLLPLASDPVYAQFLQQARKMAITPISEKALEETTLTPREQLIISRVRDGWTNKEIADELTTIKKHLTELYKKFHVHSRTQLLLEIDKSQK</sequence>
<keyword evidence="2" id="KW-0238">DNA-binding</keyword>
<dbReference type="SMART" id="SM00421">
    <property type="entry name" value="HTH_LUXR"/>
    <property type="match status" value="1"/>
</dbReference>
<keyword evidence="3" id="KW-0804">Transcription</keyword>
<dbReference type="RefSeq" id="WP_143332290.1">
    <property type="nucleotide sequence ID" value="NZ_AP019697.1"/>
</dbReference>
<keyword evidence="6" id="KW-1185">Reference proteome</keyword>
<dbReference type="PANTHER" id="PTHR44688:SF16">
    <property type="entry name" value="DNA-BINDING TRANSCRIPTIONAL ACTIVATOR DEVR_DOSR"/>
    <property type="match status" value="1"/>
</dbReference>
<proteinExistence type="predicted"/>
<dbReference type="Gene3D" id="1.10.10.10">
    <property type="entry name" value="Winged helix-like DNA-binding domain superfamily/Winged helix DNA-binding domain"/>
    <property type="match status" value="1"/>
</dbReference>
<dbReference type="AlphaFoldDB" id="A0A8D4ZZZ3"/>
<reference evidence="6" key="1">
    <citation type="submission" date="2019-05" db="EMBL/GenBank/DDBJ databases">
        <title>Complete genome sequencing of Dialister sp. strain 5BBH33.</title>
        <authorList>
            <person name="Sakamoto M."/>
            <person name="Murakami T."/>
            <person name="Mori H."/>
        </authorList>
    </citation>
    <scope>NUCLEOTIDE SEQUENCE [LARGE SCALE GENOMIC DNA]</scope>
    <source>
        <strain evidence="6">5BBH33</strain>
    </source>
</reference>
<dbReference type="CDD" id="cd06170">
    <property type="entry name" value="LuxR_C_like"/>
    <property type="match status" value="1"/>
</dbReference>
<evidence type="ECO:0000259" key="4">
    <source>
        <dbReference type="PROSITE" id="PS50043"/>
    </source>
</evidence>
<evidence type="ECO:0000256" key="2">
    <source>
        <dbReference type="ARBA" id="ARBA00023125"/>
    </source>
</evidence>
<evidence type="ECO:0000313" key="5">
    <source>
        <dbReference type="EMBL" id="BBK24488.1"/>
    </source>
</evidence>
<dbReference type="EMBL" id="AP019697">
    <property type="protein sequence ID" value="BBK24488.1"/>
    <property type="molecule type" value="Genomic_DNA"/>
</dbReference>